<comment type="subcellular location">
    <subcellularLocation>
        <location evidence="2">Chromosome</location>
    </subcellularLocation>
    <subcellularLocation>
        <location evidence="1">Nucleus</location>
    </subcellularLocation>
</comment>
<dbReference type="GO" id="GO:0005694">
    <property type="term" value="C:chromosome"/>
    <property type="evidence" value="ECO:0007669"/>
    <property type="project" value="UniProtKB-SubCell"/>
</dbReference>
<proteinExistence type="predicted"/>
<name>A0AA43QLM3_9LECA</name>
<dbReference type="AlphaFoldDB" id="A0AA43QLM3"/>
<feature type="compositionally biased region" description="Basic and acidic residues" evidence="5">
    <location>
        <begin position="124"/>
        <end position="141"/>
    </location>
</feature>
<reference evidence="7" key="1">
    <citation type="journal article" date="2023" name="Genome Biol. Evol.">
        <title>First Whole Genome Sequence and Flow Cytometry Genome Size Data for the Lichen-Forming Fungus Ramalina farinacea (Ascomycota).</title>
        <authorList>
            <person name="Llewellyn T."/>
            <person name="Mian S."/>
            <person name="Hill R."/>
            <person name="Leitch I.J."/>
            <person name="Gaya E."/>
        </authorList>
    </citation>
    <scope>NUCLEOTIDE SEQUENCE</scope>
    <source>
        <strain evidence="7">LIQ254RAFAR</strain>
    </source>
</reference>
<dbReference type="SUPFAM" id="SSF47113">
    <property type="entry name" value="Histone-fold"/>
    <property type="match status" value="1"/>
</dbReference>
<feature type="region of interest" description="Disordered" evidence="5">
    <location>
        <begin position="1"/>
        <end position="260"/>
    </location>
</feature>
<dbReference type="InterPro" id="IPR009072">
    <property type="entry name" value="Histone-fold"/>
</dbReference>
<evidence type="ECO:0000256" key="4">
    <source>
        <dbReference type="ARBA" id="ARBA00023242"/>
    </source>
</evidence>
<feature type="compositionally biased region" description="Basic and acidic residues" evidence="5">
    <location>
        <begin position="217"/>
        <end position="236"/>
    </location>
</feature>
<gene>
    <name evidence="7" type="ORF">OHK93_006230</name>
</gene>
<evidence type="ECO:0000256" key="1">
    <source>
        <dbReference type="ARBA" id="ARBA00004123"/>
    </source>
</evidence>
<accession>A0AA43QLM3</accession>
<evidence type="ECO:0000313" key="8">
    <source>
        <dbReference type="Proteomes" id="UP001161017"/>
    </source>
</evidence>
<evidence type="ECO:0000256" key="3">
    <source>
        <dbReference type="ARBA" id="ARBA00022454"/>
    </source>
</evidence>
<evidence type="ECO:0000256" key="5">
    <source>
        <dbReference type="SAM" id="MobiDB-lite"/>
    </source>
</evidence>
<dbReference type="Proteomes" id="UP001161017">
    <property type="component" value="Unassembled WGS sequence"/>
</dbReference>
<feature type="compositionally biased region" description="Basic and acidic residues" evidence="5">
    <location>
        <begin position="1"/>
        <end position="11"/>
    </location>
</feature>
<feature type="compositionally biased region" description="Low complexity" evidence="5">
    <location>
        <begin position="78"/>
        <end position="92"/>
    </location>
</feature>
<dbReference type="Gene3D" id="1.10.20.10">
    <property type="entry name" value="Histone, subunit A"/>
    <property type="match status" value="1"/>
</dbReference>
<feature type="compositionally biased region" description="Basic and acidic residues" evidence="5">
    <location>
        <begin position="163"/>
        <end position="174"/>
    </location>
</feature>
<protein>
    <recommendedName>
        <fullName evidence="6">CENP-T/Histone H4 histone fold domain-containing protein</fullName>
    </recommendedName>
</protein>
<organism evidence="7 8">
    <name type="scientific">Ramalina farinacea</name>
    <dbReference type="NCBI Taxonomy" id="258253"/>
    <lineage>
        <taxon>Eukaryota</taxon>
        <taxon>Fungi</taxon>
        <taxon>Dikarya</taxon>
        <taxon>Ascomycota</taxon>
        <taxon>Pezizomycotina</taxon>
        <taxon>Lecanoromycetes</taxon>
        <taxon>OSLEUM clade</taxon>
        <taxon>Lecanoromycetidae</taxon>
        <taxon>Lecanorales</taxon>
        <taxon>Lecanorineae</taxon>
        <taxon>Ramalinaceae</taxon>
        <taxon>Ramalina</taxon>
    </lineage>
</organism>
<evidence type="ECO:0000259" key="6">
    <source>
        <dbReference type="Pfam" id="PF15511"/>
    </source>
</evidence>
<evidence type="ECO:0000256" key="2">
    <source>
        <dbReference type="ARBA" id="ARBA00004286"/>
    </source>
</evidence>
<keyword evidence="4" id="KW-0539">Nucleus</keyword>
<dbReference type="Pfam" id="PF15511">
    <property type="entry name" value="CENP-T_C"/>
    <property type="match status" value="1"/>
</dbReference>
<feature type="domain" description="CENP-T/Histone H4 histone fold" evidence="6">
    <location>
        <begin position="403"/>
        <end position="483"/>
    </location>
</feature>
<evidence type="ECO:0000313" key="7">
    <source>
        <dbReference type="EMBL" id="MDI1486968.1"/>
    </source>
</evidence>
<keyword evidence="8" id="KW-1185">Reference proteome</keyword>
<comment type="caution">
    <text evidence="7">The sequence shown here is derived from an EMBL/GenBank/DDBJ whole genome shotgun (WGS) entry which is preliminary data.</text>
</comment>
<dbReference type="InterPro" id="IPR035425">
    <property type="entry name" value="CENP-T/H4_C"/>
</dbReference>
<keyword evidence="3" id="KW-0158">Chromosome</keyword>
<sequence length="491" mass="54284">MDIFDESRDGIEAEDELTAPVRPLRTPRESLAQQTRSAEKPTPYAHLRQLAGLIRRPSTTPGRRKSSLGLKAVQSRQAPATPTTSTKNTANTGRVLQPISANRSNPATPYAVRALQQRRATPGYERRKSARLQRETPRDALRNLSRVLARANPNPKAPLPEGIEEKENDAHPDDYSEDELSPEQPTLTLPIELSEGDGDSFDAPPPRLSMPIEDDDRTERSVEIPRRETVRNRQSKDGTVFDQFEDADMSEEGQRTPKAAPDKVLPLADEESAMADLGQETYLGGDTGDLRKIAGLDPDRRQMGLNMEDAARATSGNAFSPFALRLSDFVARRDPTSPIEPLGFSPGQGDVSLSQGLQGAFDEDELQSERYISPVTMIKATQKATIARKRQSKVVQLSRHGLPYAPFPRAITKKLATSFARSATKKRSTLNKSTLEAIVHAGNLFLEQLSEDLDSYAGHGRRRGIDETDVAMILQRYIQMEQSRQSAQNVG</sequence>
<dbReference type="EMBL" id="JAPUFD010000004">
    <property type="protein sequence ID" value="MDI1486968.1"/>
    <property type="molecule type" value="Genomic_DNA"/>
</dbReference>
<dbReference type="GO" id="GO:0046982">
    <property type="term" value="F:protein heterodimerization activity"/>
    <property type="evidence" value="ECO:0007669"/>
    <property type="project" value="InterPro"/>
</dbReference>
<dbReference type="GO" id="GO:0005634">
    <property type="term" value="C:nucleus"/>
    <property type="evidence" value="ECO:0007669"/>
    <property type="project" value="UniProtKB-SubCell"/>
</dbReference>